<evidence type="ECO:0000256" key="4">
    <source>
        <dbReference type="ARBA" id="ARBA00023027"/>
    </source>
</evidence>
<dbReference type="InterPro" id="IPR036291">
    <property type="entry name" value="NAD(P)-bd_dom_sf"/>
</dbReference>
<dbReference type="Proteomes" id="UP000051063">
    <property type="component" value="Unassembled WGS sequence"/>
</dbReference>
<dbReference type="Pfam" id="PF14824">
    <property type="entry name" value="Sirohm_synth_M"/>
    <property type="match status" value="1"/>
</dbReference>
<organism evidence="8 9">
    <name type="scientific">Brevibacillus choshinensis</name>
    <dbReference type="NCBI Taxonomy" id="54911"/>
    <lineage>
        <taxon>Bacteria</taxon>
        <taxon>Bacillati</taxon>
        <taxon>Bacillota</taxon>
        <taxon>Bacilli</taxon>
        <taxon>Bacillales</taxon>
        <taxon>Paenibacillaceae</taxon>
        <taxon>Brevibacillus</taxon>
    </lineage>
</organism>
<dbReference type="InterPro" id="IPR028281">
    <property type="entry name" value="Sirohaem_synthase_central"/>
</dbReference>
<dbReference type="Gene3D" id="3.40.50.720">
    <property type="entry name" value="NAD(P)-binding Rossmann-like Domain"/>
    <property type="match status" value="1"/>
</dbReference>
<dbReference type="InterPro" id="IPR042518">
    <property type="entry name" value="SirC_C"/>
</dbReference>
<dbReference type="InterPro" id="IPR028161">
    <property type="entry name" value="Met8-like"/>
</dbReference>
<dbReference type="RefSeq" id="WP_055747221.1">
    <property type="nucleotide sequence ID" value="NZ_LJJB01000013.1"/>
</dbReference>
<dbReference type="PANTHER" id="PTHR35330">
    <property type="entry name" value="SIROHEME BIOSYNTHESIS PROTEIN MET8"/>
    <property type="match status" value="1"/>
</dbReference>
<evidence type="ECO:0000256" key="5">
    <source>
        <dbReference type="ARBA" id="ARBA00023244"/>
    </source>
</evidence>
<dbReference type="Pfam" id="PF13241">
    <property type="entry name" value="NAD_binding_7"/>
    <property type="match status" value="1"/>
</dbReference>
<proteinExistence type="predicted"/>
<accession>A0ABR5N2I0</accession>
<comment type="pathway">
    <text evidence="1">Porphyrin-containing compound metabolism; siroheme biosynthesis; sirohydrochlorin from precorrin-2: step 1/1.</text>
</comment>
<name>A0ABR5N2I0_BRECH</name>
<evidence type="ECO:0000256" key="2">
    <source>
        <dbReference type="ARBA" id="ARBA00012400"/>
    </source>
</evidence>
<keyword evidence="5" id="KW-0627">Porphyrin biosynthesis</keyword>
<evidence type="ECO:0000313" key="8">
    <source>
        <dbReference type="EMBL" id="KQL44633.1"/>
    </source>
</evidence>
<keyword evidence="4" id="KW-0520">NAD</keyword>
<dbReference type="EMBL" id="LJJB01000013">
    <property type="protein sequence ID" value="KQL44633.1"/>
    <property type="molecule type" value="Genomic_DNA"/>
</dbReference>
<comment type="caution">
    <text evidence="8">The sequence shown here is derived from an EMBL/GenBank/DDBJ whole genome shotgun (WGS) entry which is preliminary data.</text>
</comment>
<dbReference type="Pfam" id="PF22440">
    <property type="entry name" value="SirC_C"/>
    <property type="match status" value="1"/>
</dbReference>
<feature type="domain" description="Siroheme synthase central" evidence="7">
    <location>
        <begin position="118"/>
        <end position="144"/>
    </location>
</feature>
<evidence type="ECO:0000256" key="6">
    <source>
        <dbReference type="ARBA" id="ARBA00047561"/>
    </source>
</evidence>
<dbReference type="NCBIfam" id="TIGR01470">
    <property type="entry name" value="cysG_Nterm"/>
    <property type="match status" value="1"/>
</dbReference>
<protein>
    <recommendedName>
        <fullName evidence="2">precorrin-2 dehydrogenase</fullName>
        <ecNumber evidence="2">1.3.1.76</ecNumber>
    </recommendedName>
</protein>
<dbReference type="InterPro" id="IPR006367">
    <property type="entry name" value="Sirohaem_synthase_N"/>
</dbReference>
<sequence length="214" mass="24213">MRHYPMMVNLQQKRCLVVGGGQVAERKVRSLLEAGAEVSVVAPSCTEQIKDWSQEGKLSLQQRSFEQADVVHAVLIIAATSEPEVNLAVYEACQSHQWINIVDRPELCTFTVPAVVERGDMQIAISTGGQNPGLAKKMRRQLEEWVGPEYGAYTQFLGEMRQRILGLKLGEREKRAILAELLDDRFLLWTRSGEFERRDQEAEKLLQRSDASDN</sequence>
<keyword evidence="9" id="KW-1185">Reference proteome</keyword>
<dbReference type="SUPFAM" id="SSF75615">
    <property type="entry name" value="Siroheme synthase middle domains-like"/>
    <property type="match status" value="1"/>
</dbReference>
<evidence type="ECO:0000259" key="7">
    <source>
        <dbReference type="Pfam" id="PF14824"/>
    </source>
</evidence>
<evidence type="ECO:0000256" key="1">
    <source>
        <dbReference type="ARBA" id="ARBA00005010"/>
    </source>
</evidence>
<dbReference type="EC" id="1.3.1.76" evidence="2"/>
<comment type="catalytic activity">
    <reaction evidence="6">
        <text>precorrin-2 + NAD(+) = sirohydrochlorin + NADH + 2 H(+)</text>
        <dbReference type="Rhea" id="RHEA:15613"/>
        <dbReference type="ChEBI" id="CHEBI:15378"/>
        <dbReference type="ChEBI" id="CHEBI:57540"/>
        <dbReference type="ChEBI" id="CHEBI:57945"/>
        <dbReference type="ChEBI" id="CHEBI:58351"/>
        <dbReference type="ChEBI" id="CHEBI:58827"/>
        <dbReference type="EC" id="1.3.1.76"/>
    </reaction>
</comment>
<dbReference type="SUPFAM" id="SSF51735">
    <property type="entry name" value="NAD(P)-binding Rossmann-fold domains"/>
    <property type="match status" value="1"/>
</dbReference>
<dbReference type="PANTHER" id="PTHR35330:SF1">
    <property type="entry name" value="SIROHEME BIOSYNTHESIS PROTEIN MET8"/>
    <property type="match status" value="1"/>
</dbReference>
<gene>
    <name evidence="8" type="ORF">AN963_25000</name>
</gene>
<keyword evidence="3" id="KW-0560">Oxidoreductase</keyword>
<reference evidence="8 9" key="1">
    <citation type="submission" date="2015-09" db="EMBL/GenBank/DDBJ databases">
        <title>Genome sequencing project for genomic taxonomy and phylogenomics of Bacillus-like bacteria.</title>
        <authorList>
            <person name="Liu B."/>
            <person name="Wang J."/>
            <person name="Zhu Y."/>
            <person name="Liu G."/>
            <person name="Chen Q."/>
            <person name="Chen Z."/>
            <person name="Lan J."/>
            <person name="Che J."/>
            <person name="Ge C."/>
            <person name="Shi H."/>
            <person name="Pan Z."/>
            <person name="Liu X."/>
        </authorList>
    </citation>
    <scope>NUCLEOTIDE SEQUENCE [LARGE SCALE GENOMIC DNA]</scope>
    <source>
        <strain evidence="8 9">DSM 8552</strain>
    </source>
</reference>
<evidence type="ECO:0000256" key="3">
    <source>
        <dbReference type="ARBA" id="ARBA00023002"/>
    </source>
</evidence>
<evidence type="ECO:0000313" key="9">
    <source>
        <dbReference type="Proteomes" id="UP000051063"/>
    </source>
</evidence>
<dbReference type="Gene3D" id="1.10.8.610">
    <property type="entry name" value="SirC, precorrin-2 dehydrogenase, C-terminal helical domain-like"/>
    <property type="match status" value="1"/>
</dbReference>